<feature type="compositionally biased region" description="Gly residues" evidence="1">
    <location>
        <begin position="458"/>
        <end position="468"/>
    </location>
</feature>
<name>A0AA36FNB0_9BILA</name>
<evidence type="ECO:0000313" key="3">
    <source>
        <dbReference type="Proteomes" id="UP001177023"/>
    </source>
</evidence>
<feature type="region of interest" description="Disordered" evidence="1">
    <location>
        <begin position="319"/>
        <end position="516"/>
    </location>
</feature>
<feature type="region of interest" description="Disordered" evidence="1">
    <location>
        <begin position="211"/>
        <end position="282"/>
    </location>
</feature>
<feature type="non-terminal residue" evidence="2">
    <location>
        <position position="516"/>
    </location>
</feature>
<comment type="caution">
    <text evidence="2">The sequence shown here is derived from an EMBL/GenBank/DDBJ whole genome shotgun (WGS) entry which is preliminary data.</text>
</comment>
<protein>
    <submittedName>
        <fullName evidence="2">Uncharacterized protein</fullName>
    </submittedName>
</protein>
<feature type="compositionally biased region" description="Basic and acidic residues" evidence="1">
    <location>
        <begin position="379"/>
        <end position="392"/>
    </location>
</feature>
<keyword evidence="3" id="KW-1185">Reference proteome</keyword>
<feature type="compositionally biased region" description="Basic and acidic residues" evidence="1">
    <location>
        <begin position="480"/>
        <end position="491"/>
    </location>
</feature>
<accession>A0AA36FNB0</accession>
<evidence type="ECO:0000256" key="1">
    <source>
        <dbReference type="SAM" id="MobiDB-lite"/>
    </source>
</evidence>
<sequence>MGSHANEAYSQQNMNNRVPAHISQSARQLTNGPPPPANYQMAQMPMNMPQQMAAHGTDMYGQQAMAGRLPHMPPAPRPMSGPPPGAYPVPPQQMNPHQPHYHGAPPGQHHHPGAMQMMPNFPPGMQGMPMQMPPPTMYMMPMQHMMQQQPPGSEYYQDQYHQQHAQHPPPQMMQPNYGMAPPEPDYAMYNHMMQGAANPAMMMPRQPIPPLMGQQIFQPGMGQQPTEAHEYQHTQPPTYHPQNGQNRNMQRDGPLRTFSNQPSLSRKQSDVTAEDDGKNQTRDKMRQAVLAKLEADKSSEAEQAAANEESSNLEMQELASALEETQASNSETTTVIENKAYAGKTNFQDEQSEPEDKPAPVKRCDDVRATQNRPSSDVRMSRDSTGSRDRPKLLNLLEPADESKADRVRRTRTSTAPTVLSPSRKPRCLIVNPSPTPHTTEKPHPRGDGNYNSYRGHSGPGNYGGPRGGSFQTGRGGSMQRHDYHGSRESFKSQGNYSTGGGQKPYPPNHSGPFRG</sequence>
<feature type="compositionally biased region" description="Polar residues" evidence="1">
    <location>
        <begin position="257"/>
        <end position="266"/>
    </location>
</feature>
<feature type="region of interest" description="Disordered" evidence="1">
    <location>
        <begin position="293"/>
        <end position="312"/>
    </location>
</feature>
<feature type="region of interest" description="Disordered" evidence="1">
    <location>
        <begin position="67"/>
        <end position="114"/>
    </location>
</feature>
<proteinExistence type="predicted"/>
<feature type="compositionally biased region" description="Polar residues" evidence="1">
    <location>
        <begin position="233"/>
        <end position="248"/>
    </location>
</feature>
<feature type="compositionally biased region" description="Polar residues" evidence="1">
    <location>
        <begin position="215"/>
        <end position="226"/>
    </location>
</feature>
<feature type="compositionally biased region" description="Low complexity" evidence="1">
    <location>
        <begin position="301"/>
        <end position="312"/>
    </location>
</feature>
<reference evidence="2" key="1">
    <citation type="submission" date="2023-06" db="EMBL/GenBank/DDBJ databases">
        <authorList>
            <person name="Delattre M."/>
        </authorList>
    </citation>
    <scope>NUCLEOTIDE SEQUENCE</scope>
    <source>
        <strain evidence="2">AF72</strain>
    </source>
</reference>
<feature type="compositionally biased region" description="Pro residues" evidence="1">
    <location>
        <begin position="71"/>
        <end position="93"/>
    </location>
</feature>
<dbReference type="AlphaFoldDB" id="A0AA36FNB0"/>
<feature type="compositionally biased region" description="Low complexity" evidence="1">
    <location>
        <begin position="96"/>
        <end position="114"/>
    </location>
</feature>
<organism evidence="2 3">
    <name type="scientific">Mesorhabditis spiculigera</name>
    <dbReference type="NCBI Taxonomy" id="96644"/>
    <lineage>
        <taxon>Eukaryota</taxon>
        <taxon>Metazoa</taxon>
        <taxon>Ecdysozoa</taxon>
        <taxon>Nematoda</taxon>
        <taxon>Chromadorea</taxon>
        <taxon>Rhabditida</taxon>
        <taxon>Rhabditina</taxon>
        <taxon>Rhabditomorpha</taxon>
        <taxon>Rhabditoidea</taxon>
        <taxon>Rhabditidae</taxon>
        <taxon>Mesorhabditinae</taxon>
        <taxon>Mesorhabditis</taxon>
    </lineage>
</organism>
<feature type="compositionally biased region" description="Basic and acidic residues" evidence="1">
    <location>
        <begin position="354"/>
        <end position="368"/>
    </location>
</feature>
<evidence type="ECO:0000313" key="2">
    <source>
        <dbReference type="EMBL" id="CAJ0557693.1"/>
    </source>
</evidence>
<feature type="compositionally biased region" description="Polar residues" evidence="1">
    <location>
        <begin position="323"/>
        <end position="336"/>
    </location>
</feature>
<dbReference type="EMBL" id="CATQJA010000074">
    <property type="protein sequence ID" value="CAJ0557693.1"/>
    <property type="molecule type" value="Genomic_DNA"/>
</dbReference>
<gene>
    <name evidence="2" type="ORF">MSPICULIGERA_LOCUS451</name>
</gene>
<feature type="region of interest" description="Disordered" evidence="1">
    <location>
        <begin position="23"/>
        <end position="42"/>
    </location>
</feature>
<dbReference type="Proteomes" id="UP001177023">
    <property type="component" value="Unassembled WGS sequence"/>
</dbReference>